<dbReference type="Proteomes" id="UP001600894">
    <property type="component" value="Unassembled WGS sequence"/>
</dbReference>
<evidence type="ECO:0000313" key="3">
    <source>
        <dbReference type="EMBL" id="GAA6268730.1"/>
    </source>
</evidence>
<name>A0ABQ0AXG6_9FIRM</name>
<comment type="caution">
    <text evidence="3">The sequence shown here is derived from an EMBL/GenBank/DDBJ whole genome shotgun (WGS) entry which is preliminary data.</text>
</comment>
<feature type="chain" id="PRO_5045746584" description="DUF4367 domain-containing protein" evidence="2">
    <location>
        <begin position="24"/>
        <end position="186"/>
    </location>
</feature>
<gene>
    <name evidence="3" type="ORF">F130042H8_17900</name>
</gene>
<evidence type="ECO:0000313" key="4">
    <source>
        <dbReference type="Proteomes" id="UP001600894"/>
    </source>
</evidence>
<feature type="signal peptide" evidence="2">
    <location>
        <begin position="1"/>
        <end position="23"/>
    </location>
</feature>
<keyword evidence="4" id="KW-1185">Reference proteome</keyword>
<accession>A0ABQ0AXG6</accession>
<dbReference type="RefSeq" id="WP_176253384.1">
    <property type="nucleotide sequence ID" value="NZ_BAABXL010000001.1"/>
</dbReference>
<dbReference type="EMBL" id="BAABXL010000001">
    <property type="protein sequence ID" value="GAA6268730.1"/>
    <property type="molecule type" value="Genomic_DNA"/>
</dbReference>
<proteinExistence type="predicted"/>
<reference evidence="3 4" key="1">
    <citation type="submission" date="2024-04" db="EMBL/GenBank/DDBJ databases">
        <title>Defined microbial consortia suppress multidrug-resistant proinflammatory Enterobacteriaceae via ecological control.</title>
        <authorList>
            <person name="Furuichi M."/>
            <person name="Kawaguchi T."/>
            <person name="Pust M."/>
            <person name="Yasuma K."/>
            <person name="Plichta D."/>
            <person name="Hasegawa N."/>
            <person name="Ohya T."/>
            <person name="Bhattarai S."/>
            <person name="Sasajima S."/>
            <person name="Aoto Y."/>
            <person name="Tuganbaev T."/>
            <person name="Yaginuma M."/>
            <person name="Ueda M."/>
            <person name="Okahashi N."/>
            <person name="Amafuji K."/>
            <person name="Kiridooshi Y."/>
            <person name="Sugita K."/>
            <person name="Strazar M."/>
            <person name="Skelly A."/>
            <person name="Suda W."/>
            <person name="Hattori M."/>
            <person name="Nakamoto N."/>
            <person name="Caballero S."/>
            <person name="Norman J."/>
            <person name="Olle B."/>
            <person name="Tanoue T."/>
            <person name="Arita M."/>
            <person name="Bucci V."/>
            <person name="Atarashi K."/>
            <person name="Xavier R."/>
            <person name="Honda K."/>
        </authorList>
    </citation>
    <scope>NUCLEOTIDE SEQUENCE [LARGE SCALE GENOMIC DNA]</scope>
    <source>
        <strain evidence="4">f13</strain>
    </source>
</reference>
<keyword evidence="2" id="KW-0732">Signal</keyword>
<evidence type="ECO:0000256" key="2">
    <source>
        <dbReference type="SAM" id="SignalP"/>
    </source>
</evidence>
<protein>
    <recommendedName>
        <fullName evidence="5">DUF4367 domain-containing protein</fullName>
    </recommendedName>
</protein>
<evidence type="ECO:0000256" key="1">
    <source>
        <dbReference type="SAM" id="MobiDB-lite"/>
    </source>
</evidence>
<organism evidence="3 4">
    <name type="scientific">Enterocloster alcoholdehydrogenati</name>
    <dbReference type="NCBI Taxonomy" id="2547410"/>
    <lineage>
        <taxon>Bacteria</taxon>
        <taxon>Bacillati</taxon>
        <taxon>Bacillota</taxon>
        <taxon>Clostridia</taxon>
        <taxon>Lachnospirales</taxon>
        <taxon>Lachnospiraceae</taxon>
        <taxon>Enterocloster</taxon>
    </lineage>
</organism>
<evidence type="ECO:0008006" key="5">
    <source>
        <dbReference type="Google" id="ProtNLM"/>
    </source>
</evidence>
<feature type="compositionally biased region" description="Polar residues" evidence="1">
    <location>
        <begin position="45"/>
        <end position="54"/>
    </location>
</feature>
<feature type="region of interest" description="Disordered" evidence="1">
    <location>
        <begin position="34"/>
        <end position="57"/>
    </location>
</feature>
<sequence length="186" mass="20178">MKKTWKLYGAVMAAVLFAALQSAGCTQKQNAGAETAYSETEDSSQTETAANQPNPMVPVADENAFEPLGIHMVLPAQAEDPAFFILNGEVAEIQFTADGVSYSFRASNTAEDFAGIFERFTDHVLETSYESGDMSAAAKIRTTESGGRLASWNWDETNYTLYTAAQISDEAITAFVQELLELTCSQ</sequence>